<keyword evidence="1" id="KW-0812">Transmembrane</keyword>
<reference evidence="3 4" key="1">
    <citation type="submission" date="2024-02" db="EMBL/GenBank/DDBJ databases">
        <title>A draft genome for the cacao thread blight pathogen Marasmius crinis-equi.</title>
        <authorList>
            <person name="Cohen S.P."/>
            <person name="Baruah I.K."/>
            <person name="Amoako-Attah I."/>
            <person name="Bukari Y."/>
            <person name="Meinhardt L.W."/>
            <person name="Bailey B.A."/>
        </authorList>
    </citation>
    <scope>NUCLEOTIDE SEQUENCE [LARGE SCALE GENOMIC DNA]</scope>
    <source>
        <strain evidence="3 4">GH-76</strain>
    </source>
</reference>
<evidence type="ECO:0000256" key="2">
    <source>
        <dbReference type="SAM" id="SignalP"/>
    </source>
</evidence>
<keyword evidence="4" id="KW-1185">Reference proteome</keyword>
<protein>
    <recommendedName>
        <fullName evidence="5">Transmembrane protein</fullName>
    </recommendedName>
</protein>
<evidence type="ECO:0000313" key="4">
    <source>
        <dbReference type="Proteomes" id="UP001465976"/>
    </source>
</evidence>
<feature type="transmembrane region" description="Helical" evidence="1">
    <location>
        <begin position="140"/>
        <end position="165"/>
    </location>
</feature>
<keyword evidence="2" id="KW-0732">Signal</keyword>
<feature type="signal peptide" evidence="2">
    <location>
        <begin position="1"/>
        <end position="21"/>
    </location>
</feature>
<proteinExistence type="predicted"/>
<feature type="chain" id="PRO_5045635328" description="Transmembrane protein" evidence="2">
    <location>
        <begin position="22"/>
        <end position="316"/>
    </location>
</feature>
<name>A0ABR3F4H8_9AGAR</name>
<keyword evidence="1" id="KW-0472">Membrane</keyword>
<comment type="caution">
    <text evidence="3">The sequence shown here is derived from an EMBL/GenBank/DDBJ whole genome shotgun (WGS) entry which is preliminary data.</text>
</comment>
<accession>A0ABR3F4H8</accession>
<keyword evidence="1" id="KW-1133">Transmembrane helix</keyword>
<organism evidence="3 4">
    <name type="scientific">Marasmius crinis-equi</name>
    <dbReference type="NCBI Taxonomy" id="585013"/>
    <lineage>
        <taxon>Eukaryota</taxon>
        <taxon>Fungi</taxon>
        <taxon>Dikarya</taxon>
        <taxon>Basidiomycota</taxon>
        <taxon>Agaricomycotina</taxon>
        <taxon>Agaricomycetes</taxon>
        <taxon>Agaricomycetidae</taxon>
        <taxon>Agaricales</taxon>
        <taxon>Marasmiineae</taxon>
        <taxon>Marasmiaceae</taxon>
        <taxon>Marasmius</taxon>
    </lineage>
</organism>
<dbReference type="Proteomes" id="UP001465976">
    <property type="component" value="Unassembled WGS sequence"/>
</dbReference>
<feature type="transmembrane region" description="Helical" evidence="1">
    <location>
        <begin position="222"/>
        <end position="246"/>
    </location>
</feature>
<evidence type="ECO:0000313" key="3">
    <source>
        <dbReference type="EMBL" id="KAL0570077.1"/>
    </source>
</evidence>
<sequence length="316" mass="34873">MAHLLLTSLISALIRHHSSFARDDPPRTLATATLTKKTSPTIVSVNITSTFEHHVSGAFEQASNCSDIDLLDFVYAVTLDLVEDIQSVVAHLRNETRPLTTQSFFTPIRRVRQTAYIFITLLADGIVALRAFIVWKLRIVVAVVPWILFAFVLVSAIVCSTLIGVGHNESKSDLRRANLGALAFFGASLASNMVSTGLLVFKIYRVDRESSRFRITTSPLLSFVRVAIDSGLIYTVSLSLTIAAYVGKFLWKEVLLNVMPSAICIAFYLMLIRIARTTRNQPSDVESVFNSEDMALRGFSVHDTTALSTLDKDVAS</sequence>
<evidence type="ECO:0008006" key="5">
    <source>
        <dbReference type="Google" id="ProtNLM"/>
    </source>
</evidence>
<feature type="transmembrane region" description="Helical" evidence="1">
    <location>
        <begin position="258"/>
        <end position="275"/>
    </location>
</feature>
<feature type="transmembrane region" description="Helical" evidence="1">
    <location>
        <begin position="177"/>
        <end position="201"/>
    </location>
</feature>
<evidence type="ECO:0000256" key="1">
    <source>
        <dbReference type="SAM" id="Phobius"/>
    </source>
</evidence>
<feature type="transmembrane region" description="Helical" evidence="1">
    <location>
        <begin position="115"/>
        <end position="133"/>
    </location>
</feature>
<dbReference type="EMBL" id="JBAHYK010000998">
    <property type="protein sequence ID" value="KAL0570077.1"/>
    <property type="molecule type" value="Genomic_DNA"/>
</dbReference>
<gene>
    <name evidence="3" type="ORF">V5O48_011884</name>
</gene>